<dbReference type="SUPFAM" id="SSF53474">
    <property type="entry name" value="alpha/beta-Hydrolases"/>
    <property type="match status" value="1"/>
</dbReference>
<dbReference type="InterPro" id="IPR011659">
    <property type="entry name" value="WD40"/>
</dbReference>
<dbReference type="Proteomes" id="UP000069902">
    <property type="component" value="Chromosome cPNK"/>
</dbReference>
<sequence>MFFSRSIFKIIVFPLLALALLNGELTARWTPVDMMHLKMIREVQLSPDKQTALVVVSEASINAEQDAYVSRIYQINVNNRKAEALTAPNCQSMQPRWSPDGSSIAYLSDYSGIKTLYLLRRPHAFALALDLKKDIQTFRWSPDGRYIAFVATDKKNVQTPPPKSSAFDYEEDLAVNRLWIIDLLSERPISKALTNDTYSVRGCGDFGTINEEFDWSPDSRSIIFAYSPSCKFDDFYVESHLARVDVVTQAVTQLKKHARHESLPRFSPDGKWIALLASEPGHLYAFNRYAAIRSADDQEERRLAPTTNEGPFLAGPNLLGWSLDCQSIWLIEPVGTSFQLVRLGIDGKQVDSLSSDLMIKDPSLSSDGKTIAFTGQTTNKPPEAYIATLPKLQPVQLSQFNQPFLNYPSIHTESIHWQSNDGKSIEGLLTYPSNYQKGKRYPLLLVVHGGPMAFFDQTYLGMPYPYPLASLAEAGFIILRPNPRGSCGYGKAFRCLNYGDWGGKDFEDLMTGVDAVIERGMGDPERLGIMGWSYGGYMTAWAITQTNRFKAASIGAGLSNLASMSGTTDLHRFLQDYLGPFWEQPALYQQRSPIYHVKKVETPCLIQHGLSDRRVPVAQAIEYYHALKTEHKPSKLILYPRMGHHFTEPSQQIDLMERNLEWFTSHLLN</sequence>
<dbReference type="Gene3D" id="3.40.50.1820">
    <property type="entry name" value="alpha/beta hydrolase"/>
    <property type="match status" value="1"/>
</dbReference>
<feature type="domain" description="Peptidase S9 prolyl oligopeptidase catalytic" evidence="4">
    <location>
        <begin position="469"/>
        <end position="667"/>
    </location>
</feature>
<dbReference type="RefSeq" id="WP_059061540.1">
    <property type="nucleotide sequence ID" value="NZ_LN879502.1"/>
</dbReference>
<proteinExistence type="predicted"/>
<dbReference type="InterPro" id="IPR029058">
    <property type="entry name" value="AB_hydrolase_fold"/>
</dbReference>
<keyword evidence="6" id="KW-1185">Reference proteome</keyword>
<gene>
    <name evidence="5" type="ORF">PNK_1769</name>
</gene>
<organism evidence="5 6">
    <name type="scientific">Candidatus Protochlamydia naegleriophila</name>
    <dbReference type="NCBI Taxonomy" id="389348"/>
    <lineage>
        <taxon>Bacteria</taxon>
        <taxon>Pseudomonadati</taxon>
        <taxon>Chlamydiota</taxon>
        <taxon>Chlamydiia</taxon>
        <taxon>Parachlamydiales</taxon>
        <taxon>Parachlamydiaceae</taxon>
        <taxon>Candidatus Protochlamydia</taxon>
    </lineage>
</organism>
<evidence type="ECO:0000313" key="5">
    <source>
        <dbReference type="EMBL" id="CUI17376.1"/>
    </source>
</evidence>
<evidence type="ECO:0000259" key="4">
    <source>
        <dbReference type="Pfam" id="PF00326"/>
    </source>
</evidence>
<evidence type="ECO:0000256" key="2">
    <source>
        <dbReference type="ARBA" id="ARBA00022801"/>
    </source>
</evidence>
<dbReference type="KEGG" id="pnl:PNK_1769"/>
<protein>
    <recommendedName>
        <fullName evidence="1">Protein TolB homolog</fullName>
    </recommendedName>
</protein>
<dbReference type="PANTHER" id="PTHR42776:SF27">
    <property type="entry name" value="DIPEPTIDYL PEPTIDASE FAMILY MEMBER 6"/>
    <property type="match status" value="1"/>
</dbReference>
<evidence type="ECO:0000313" key="6">
    <source>
        <dbReference type="Proteomes" id="UP000069902"/>
    </source>
</evidence>
<dbReference type="GO" id="GO:0004252">
    <property type="term" value="F:serine-type endopeptidase activity"/>
    <property type="evidence" value="ECO:0007669"/>
    <property type="project" value="TreeGrafter"/>
</dbReference>
<dbReference type="PANTHER" id="PTHR42776">
    <property type="entry name" value="SERINE PEPTIDASE S9 FAMILY MEMBER"/>
    <property type="match status" value="1"/>
</dbReference>
<dbReference type="EMBL" id="LN879502">
    <property type="protein sequence ID" value="CUI17376.1"/>
    <property type="molecule type" value="Genomic_DNA"/>
</dbReference>
<evidence type="ECO:0000256" key="3">
    <source>
        <dbReference type="ARBA" id="ARBA00022825"/>
    </source>
</evidence>
<dbReference type="PATRIC" id="fig|389348.3.peg.1986"/>
<dbReference type="Pfam" id="PF00326">
    <property type="entry name" value="Peptidase_S9"/>
    <property type="match status" value="1"/>
</dbReference>
<dbReference type="Pfam" id="PF07676">
    <property type="entry name" value="PD40"/>
    <property type="match status" value="4"/>
</dbReference>
<accession>A0A0U5ESZ6</accession>
<reference evidence="6" key="1">
    <citation type="submission" date="2015-09" db="EMBL/GenBank/DDBJ databases">
        <authorList>
            <person name="Bertelli C."/>
        </authorList>
    </citation>
    <scope>NUCLEOTIDE SEQUENCE [LARGE SCALE GENOMIC DNA]</scope>
    <source>
        <strain evidence="6">KNic</strain>
    </source>
</reference>
<dbReference type="Gene3D" id="2.120.10.30">
    <property type="entry name" value="TolB, C-terminal domain"/>
    <property type="match status" value="1"/>
</dbReference>
<dbReference type="GO" id="GO:0006508">
    <property type="term" value="P:proteolysis"/>
    <property type="evidence" value="ECO:0007669"/>
    <property type="project" value="InterPro"/>
</dbReference>
<dbReference type="SUPFAM" id="SSF82171">
    <property type="entry name" value="DPP6 N-terminal domain-like"/>
    <property type="match status" value="1"/>
</dbReference>
<dbReference type="InterPro" id="IPR011042">
    <property type="entry name" value="6-blade_b-propeller_TolB-like"/>
</dbReference>
<dbReference type="STRING" id="389348.PNK_1769"/>
<dbReference type="InParanoid" id="A0A0U5ESZ6"/>
<keyword evidence="3" id="KW-0720">Serine protease</keyword>
<dbReference type="AlphaFoldDB" id="A0A0U5ESZ6"/>
<keyword evidence="3" id="KW-0645">Protease</keyword>
<keyword evidence="2" id="KW-0378">Hydrolase</keyword>
<dbReference type="Gene3D" id="2.120.10.60">
    <property type="entry name" value="Tricorn protease N-terminal domain"/>
    <property type="match status" value="1"/>
</dbReference>
<name>A0A0U5ESZ6_9BACT</name>
<dbReference type="InterPro" id="IPR001375">
    <property type="entry name" value="Peptidase_S9_cat"/>
</dbReference>
<evidence type="ECO:0000256" key="1">
    <source>
        <dbReference type="ARBA" id="ARBA00018228"/>
    </source>
</evidence>